<dbReference type="GO" id="GO:0016811">
    <property type="term" value="F:hydrolase activity, acting on carbon-nitrogen (but not peptide) bonds, in linear amides"/>
    <property type="evidence" value="ECO:0007669"/>
    <property type="project" value="InterPro"/>
</dbReference>
<evidence type="ECO:0000313" key="2">
    <source>
        <dbReference type="Proteomes" id="UP000005710"/>
    </source>
</evidence>
<dbReference type="PANTHER" id="PTHR31891">
    <property type="entry name" value="FORMAMIDASE C869.04-RELATED"/>
    <property type="match status" value="1"/>
</dbReference>
<reference evidence="1" key="2">
    <citation type="submission" date="2012-10" db="EMBL/GenBank/DDBJ databases">
        <title>Improved high-quality draft of Thermaerobacter subterraneus C21, DSM 13965.</title>
        <authorList>
            <consortium name="DOE Joint Genome Institute"/>
            <person name="Eisen J."/>
            <person name="Huntemann M."/>
            <person name="Wei C.-L."/>
            <person name="Han J."/>
            <person name="Detter J.C."/>
            <person name="Han C."/>
            <person name="Tapia R."/>
            <person name="Chen A."/>
            <person name="Kyrpides N."/>
            <person name="Mavromatis K."/>
            <person name="Markowitz V."/>
            <person name="Szeto E."/>
            <person name="Ivanova N."/>
            <person name="Mikhailova N."/>
            <person name="Ovchinnikova G."/>
            <person name="Pagani I."/>
            <person name="Pati A."/>
            <person name="Goodwin L."/>
            <person name="Nordberg H.P."/>
            <person name="Cantor M.N."/>
            <person name="Hua S.X."/>
            <person name="Woyke T."/>
            <person name="Eisen J."/>
            <person name="Klenk H.-P."/>
        </authorList>
    </citation>
    <scope>NUCLEOTIDE SEQUENCE [LARGE SCALE GENOMIC DNA]</scope>
    <source>
        <strain evidence="1">DSM 13965</strain>
    </source>
</reference>
<dbReference type="STRING" id="867903.ThesuDRAFT_01995"/>
<dbReference type="Proteomes" id="UP000005710">
    <property type="component" value="Unassembled WGS sequence"/>
</dbReference>
<dbReference type="eggNOG" id="COG2421">
    <property type="taxonomic scope" value="Bacteria"/>
</dbReference>
<sequence length="157" mass="17322">MACTLCARGGVGGGGAIEMAGWIELHVDLIKDGMNKYGIRHPLFEPSPIEPRFTRYLVFEGYSVDEEGEQYYLDPHVAYRRACLEAVQYLKGFGYTGEEAYTILGAAPVEGRISAIVDIPNACCTLWLPTDIFEFDIRPNAQGPVPRVQGGRLARAH</sequence>
<gene>
    <name evidence="1" type="ORF">ThesuDRAFT_01995</name>
</gene>
<dbReference type="SUPFAM" id="SSF141130">
    <property type="entry name" value="Acetamidase/Formamidase-like"/>
    <property type="match status" value="1"/>
</dbReference>
<organism evidence="1 2">
    <name type="scientific">Thermaerobacter subterraneus DSM 13965</name>
    <dbReference type="NCBI Taxonomy" id="867903"/>
    <lineage>
        <taxon>Bacteria</taxon>
        <taxon>Bacillati</taxon>
        <taxon>Bacillota</taxon>
        <taxon>Clostridia</taxon>
        <taxon>Eubacteriales</taxon>
        <taxon>Clostridiales Family XVII. Incertae Sedis</taxon>
        <taxon>Thermaerobacter</taxon>
    </lineage>
</organism>
<dbReference type="PANTHER" id="PTHR31891:SF1">
    <property type="entry name" value="FORMAMIDASE C869.04-RELATED"/>
    <property type="match status" value="1"/>
</dbReference>
<dbReference type="AlphaFoldDB" id="K6PZM6"/>
<keyword evidence="2" id="KW-1185">Reference proteome</keyword>
<dbReference type="HOGENOM" id="CLU_126852_0_0_9"/>
<proteinExistence type="predicted"/>
<dbReference type="Pfam" id="PF03069">
    <property type="entry name" value="FmdA_AmdA"/>
    <property type="match status" value="1"/>
</dbReference>
<dbReference type="InterPro" id="IPR004304">
    <property type="entry name" value="FmdA_AmdA"/>
</dbReference>
<comment type="caution">
    <text evidence="1">The sequence shown here is derived from an EMBL/GenBank/DDBJ whole genome shotgun (WGS) entry which is preliminary data.</text>
</comment>
<name>K6PZM6_9FIRM</name>
<dbReference type="RefSeq" id="WP_006904271.1">
    <property type="nucleotide sequence ID" value="NZ_JH976535.1"/>
</dbReference>
<reference evidence="1" key="1">
    <citation type="submission" date="2010-10" db="EMBL/GenBank/DDBJ databases">
        <authorList>
            <consortium name="US DOE Joint Genome Institute (JGI-PGF)"/>
            <person name="Lucas S."/>
            <person name="Copeland A."/>
            <person name="Lapidus A."/>
            <person name="Bruce D."/>
            <person name="Goodwin L."/>
            <person name="Pitluck S."/>
            <person name="Kyrpides N."/>
            <person name="Mavromatis K."/>
            <person name="Detter J.C."/>
            <person name="Han C."/>
            <person name="Land M."/>
            <person name="Hauser L."/>
            <person name="Markowitz V."/>
            <person name="Cheng J.-F."/>
            <person name="Hugenholtz P."/>
            <person name="Woyke T."/>
            <person name="Wu D."/>
            <person name="Pukall R."/>
            <person name="Wahrenburg C."/>
            <person name="Brambilla E."/>
            <person name="Klenk H.-P."/>
            <person name="Eisen J.A."/>
        </authorList>
    </citation>
    <scope>NUCLEOTIDE SEQUENCE [LARGE SCALE GENOMIC DNA]</scope>
    <source>
        <strain evidence="1">DSM 13965</strain>
    </source>
</reference>
<evidence type="ECO:0000313" key="1">
    <source>
        <dbReference type="EMBL" id="EKP94263.1"/>
    </source>
</evidence>
<accession>K6PZM6</accession>
<protein>
    <submittedName>
        <fullName evidence="1">Acetamidase/formamidase</fullName>
    </submittedName>
</protein>
<dbReference type="EMBL" id="AENY02000003">
    <property type="protein sequence ID" value="EKP94263.1"/>
    <property type="molecule type" value="Genomic_DNA"/>
</dbReference>